<dbReference type="InterPro" id="IPR036390">
    <property type="entry name" value="WH_DNA-bd_sf"/>
</dbReference>
<accession>A0A1F6T1H2</accession>
<sequence>MHKNENAKIINISSIKAACKECTLRELCLPLGLSETDLSALDKIVRRRRTLRKGEQLYRLGDPLKSLYAVRSGALKTTGLMEDGRIQVTGFHLPGELLGIDAINSDQHPCSAEALETAEVCEIPYDALETLAQQVPGLQHQLFRMMSREIVEDERLLMMLGRMNAEERLASCLLSFSRRHVRLGVDGDAFKLSMSRQDLGDYLGLALETVSRLFSRFQEEGLIEVQGRNVHLLSADKLHAIAAGNGHGRLHAHHN</sequence>
<keyword evidence="1" id="KW-0805">Transcription regulation</keyword>
<evidence type="ECO:0000313" key="6">
    <source>
        <dbReference type="EMBL" id="OGI38866.1"/>
    </source>
</evidence>
<dbReference type="CDD" id="cd00038">
    <property type="entry name" value="CAP_ED"/>
    <property type="match status" value="1"/>
</dbReference>
<dbReference type="InterPro" id="IPR012318">
    <property type="entry name" value="HTH_CRP"/>
</dbReference>
<dbReference type="PROSITE" id="PS50042">
    <property type="entry name" value="CNMP_BINDING_3"/>
    <property type="match status" value="1"/>
</dbReference>
<dbReference type="InterPro" id="IPR014710">
    <property type="entry name" value="RmlC-like_jellyroll"/>
</dbReference>
<evidence type="ECO:0000256" key="3">
    <source>
        <dbReference type="ARBA" id="ARBA00023163"/>
    </source>
</evidence>
<dbReference type="GO" id="GO:0005829">
    <property type="term" value="C:cytosol"/>
    <property type="evidence" value="ECO:0007669"/>
    <property type="project" value="TreeGrafter"/>
</dbReference>
<dbReference type="PROSITE" id="PS51063">
    <property type="entry name" value="HTH_CRP_2"/>
    <property type="match status" value="1"/>
</dbReference>
<dbReference type="Proteomes" id="UP000179334">
    <property type="component" value="Unassembled WGS sequence"/>
</dbReference>
<dbReference type="PANTHER" id="PTHR24567:SF75">
    <property type="entry name" value="FUMARATE AND NITRATE REDUCTION REGULATORY PROTEIN"/>
    <property type="match status" value="1"/>
</dbReference>
<dbReference type="SMART" id="SM00100">
    <property type="entry name" value="cNMP"/>
    <property type="match status" value="1"/>
</dbReference>
<dbReference type="InterPro" id="IPR018335">
    <property type="entry name" value="Tscrpt_reg_HTH_Crp-type_CS"/>
</dbReference>
<evidence type="ECO:0000259" key="4">
    <source>
        <dbReference type="PROSITE" id="PS50042"/>
    </source>
</evidence>
<dbReference type="PROSITE" id="PS00042">
    <property type="entry name" value="HTH_CRP_1"/>
    <property type="match status" value="1"/>
</dbReference>
<dbReference type="EMBL" id="MFSR01000062">
    <property type="protein sequence ID" value="OGI38866.1"/>
    <property type="molecule type" value="Genomic_DNA"/>
</dbReference>
<dbReference type="CDD" id="cd00092">
    <property type="entry name" value="HTH_CRP"/>
    <property type="match status" value="1"/>
</dbReference>
<keyword evidence="3" id="KW-0804">Transcription</keyword>
<dbReference type="Pfam" id="PF13545">
    <property type="entry name" value="HTH_Crp_2"/>
    <property type="match status" value="1"/>
</dbReference>
<dbReference type="GO" id="GO:0003700">
    <property type="term" value="F:DNA-binding transcription factor activity"/>
    <property type="evidence" value="ECO:0007669"/>
    <property type="project" value="InterPro"/>
</dbReference>
<reference evidence="6 7" key="1">
    <citation type="journal article" date="2016" name="Nat. Commun.">
        <title>Thousands of microbial genomes shed light on interconnected biogeochemical processes in an aquifer system.</title>
        <authorList>
            <person name="Anantharaman K."/>
            <person name="Brown C.T."/>
            <person name="Hug L.A."/>
            <person name="Sharon I."/>
            <person name="Castelle C.J."/>
            <person name="Probst A.J."/>
            <person name="Thomas B.C."/>
            <person name="Singh A."/>
            <person name="Wilkins M.J."/>
            <person name="Karaoz U."/>
            <person name="Brodie E.L."/>
            <person name="Williams K.H."/>
            <person name="Hubbard S.S."/>
            <person name="Banfield J.F."/>
        </authorList>
    </citation>
    <scope>NUCLEOTIDE SEQUENCE [LARGE SCALE GENOMIC DNA]</scope>
</reference>
<dbReference type="FunFam" id="1.10.10.10:FF:000028">
    <property type="entry name" value="Fumarate/nitrate reduction transcriptional regulator Fnr"/>
    <property type="match status" value="1"/>
</dbReference>
<dbReference type="GO" id="GO:0003677">
    <property type="term" value="F:DNA binding"/>
    <property type="evidence" value="ECO:0007669"/>
    <property type="project" value="UniProtKB-KW"/>
</dbReference>
<gene>
    <name evidence="6" type="ORF">A2V91_00795</name>
</gene>
<feature type="domain" description="HTH crp-type" evidence="5">
    <location>
        <begin position="163"/>
        <end position="236"/>
    </location>
</feature>
<comment type="caution">
    <text evidence="6">The sequence shown here is derived from an EMBL/GenBank/DDBJ whole genome shotgun (WGS) entry which is preliminary data.</text>
</comment>
<dbReference type="InterPro" id="IPR000595">
    <property type="entry name" value="cNMP-bd_dom"/>
</dbReference>
<evidence type="ECO:0000256" key="2">
    <source>
        <dbReference type="ARBA" id="ARBA00023125"/>
    </source>
</evidence>
<proteinExistence type="predicted"/>
<evidence type="ECO:0000313" key="7">
    <source>
        <dbReference type="Proteomes" id="UP000179334"/>
    </source>
</evidence>
<feature type="domain" description="Cyclic nucleotide-binding" evidence="4">
    <location>
        <begin position="29"/>
        <end position="112"/>
    </location>
</feature>
<dbReference type="SUPFAM" id="SSF46785">
    <property type="entry name" value="Winged helix' DNA-binding domain"/>
    <property type="match status" value="1"/>
</dbReference>
<keyword evidence="2" id="KW-0238">DNA-binding</keyword>
<evidence type="ECO:0000256" key="1">
    <source>
        <dbReference type="ARBA" id="ARBA00023015"/>
    </source>
</evidence>
<dbReference type="InterPro" id="IPR050397">
    <property type="entry name" value="Env_Response_Regulators"/>
</dbReference>
<dbReference type="AlphaFoldDB" id="A0A1F6T1H2"/>
<dbReference type="InterPro" id="IPR036388">
    <property type="entry name" value="WH-like_DNA-bd_sf"/>
</dbReference>
<dbReference type="Gene3D" id="1.10.10.10">
    <property type="entry name" value="Winged helix-like DNA-binding domain superfamily/Winged helix DNA-binding domain"/>
    <property type="match status" value="1"/>
</dbReference>
<protein>
    <submittedName>
        <fullName evidence="6">Transcriptional regulator</fullName>
    </submittedName>
</protein>
<dbReference type="PRINTS" id="PR00034">
    <property type="entry name" value="HTHCRP"/>
</dbReference>
<dbReference type="InterPro" id="IPR018490">
    <property type="entry name" value="cNMP-bd_dom_sf"/>
</dbReference>
<dbReference type="NCBIfam" id="NF008365">
    <property type="entry name" value="PRK11161.1"/>
    <property type="match status" value="1"/>
</dbReference>
<evidence type="ECO:0000259" key="5">
    <source>
        <dbReference type="PROSITE" id="PS51063"/>
    </source>
</evidence>
<dbReference type="Pfam" id="PF00027">
    <property type="entry name" value="cNMP_binding"/>
    <property type="match status" value="1"/>
</dbReference>
<dbReference type="FunFam" id="2.60.120.10:FF:000004">
    <property type="entry name" value="Fumarate/nitrate reduction transcriptional regulator Fnr"/>
    <property type="match status" value="1"/>
</dbReference>
<dbReference type="SUPFAM" id="SSF51206">
    <property type="entry name" value="cAMP-binding domain-like"/>
    <property type="match status" value="1"/>
</dbReference>
<name>A0A1F6T1H2_9PROT</name>
<dbReference type="Gene3D" id="2.60.120.10">
    <property type="entry name" value="Jelly Rolls"/>
    <property type="match status" value="1"/>
</dbReference>
<dbReference type="PANTHER" id="PTHR24567">
    <property type="entry name" value="CRP FAMILY TRANSCRIPTIONAL REGULATORY PROTEIN"/>
    <property type="match status" value="1"/>
</dbReference>
<organism evidence="6 7">
    <name type="scientific">Candidatus Muproteobacteria bacterium RBG_16_64_10</name>
    <dbReference type="NCBI Taxonomy" id="1817757"/>
    <lineage>
        <taxon>Bacteria</taxon>
        <taxon>Pseudomonadati</taxon>
        <taxon>Pseudomonadota</taxon>
        <taxon>Candidatus Muproteobacteria</taxon>
    </lineage>
</organism>
<dbReference type="SMART" id="SM00419">
    <property type="entry name" value="HTH_CRP"/>
    <property type="match status" value="1"/>
</dbReference>